<feature type="transmembrane region" description="Helical" evidence="6">
    <location>
        <begin position="366"/>
        <end position="385"/>
    </location>
</feature>
<evidence type="ECO:0000256" key="5">
    <source>
        <dbReference type="SAM" id="MobiDB-lite"/>
    </source>
</evidence>
<dbReference type="PIRSF" id="PIRSF006060">
    <property type="entry name" value="AA_transporter"/>
    <property type="match status" value="1"/>
</dbReference>
<evidence type="ECO:0000256" key="6">
    <source>
        <dbReference type="SAM" id="Phobius"/>
    </source>
</evidence>
<dbReference type="InterPro" id="IPR050598">
    <property type="entry name" value="AminoAcid_Transporter"/>
</dbReference>
<evidence type="ECO:0000313" key="8">
    <source>
        <dbReference type="Proteomes" id="UP001283361"/>
    </source>
</evidence>
<sequence length="497" mass="55007">METIKEKDNEGLDQDSQECERDSTNCTGVEIQITRLQRSLSLSNIVALMLSATGHVSIFITPSIILRLAGSLFSCMILWCLGSFGVYTMALCFTEMATTFQKAGGPYLYVTETLGKLPGFLIAYGYIALISGPFLAFLSQTAALYIIAAFVIDADCDGGDYKAVSQILSGWILVTLTFLNCSFFKVVVKIQSFLTFMRLVAIGIIISCGLYFSLTSSVNNFKTPFEGSHFKPGSLSLAFVYVTFSLGGWQAICPLTEEIKDPERTMPRAIKISFAIQVSLYLLTYLSYMSVLDKADIMGTKTVALLFCLQIWRPLVVVLSMLVSVACMGALNSGIMGHSRVLYAAARKGAMPSLLNTLHPRHKTPMMAILALALYGIILIYSGGTEVMMEFIGLFSYIMSLNVVSGLLYLRYTQPALLRPYRVPTFLAVMQLFLGITLLLFIVYQRPVHMSIGIAIYLSGIPVYIFLVKSRDKPKFLTTFVGKMTMFCQKLLQQVHE</sequence>
<keyword evidence="8" id="KW-1185">Reference proteome</keyword>
<evidence type="ECO:0000256" key="2">
    <source>
        <dbReference type="ARBA" id="ARBA00022692"/>
    </source>
</evidence>
<dbReference type="PANTHER" id="PTHR11785:SF516">
    <property type="entry name" value="AMINO ACID PERMEASE_ SLC12A DOMAIN-CONTAINING PROTEIN"/>
    <property type="match status" value="1"/>
</dbReference>
<comment type="caution">
    <text evidence="7">The sequence shown here is derived from an EMBL/GenBank/DDBJ whole genome shotgun (WGS) entry which is preliminary data.</text>
</comment>
<evidence type="ECO:0000256" key="4">
    <source>
        <dbReference type="ARBA" id="ARBA00023136"/>
    </source>
</evidence>
<feature type="transmembrane region" description="Helical" evidence="6">
    <location>
        <begin position="311"/>
        <end position="331"/>
    </location>
</feature>
<name>A0AAE1DKR3_9GAST</name>
<feature type="region of interest" description="Disordered" evidence="5">
    <location>
        <begin position="1"/>
        <end position="21"/>
    </location>
</feature>
<feature type="transmembrane region" description="Helical" evidence="6">
    <location>
        <begin position="71"/>
        <end position="93"/>
    </location>
</feature>
<feature type="transmembrane region" description="Helical" evidence="6">
    <location>
        <begin position="126"/>
        <end position="152"/>
    </location>
</feature>
<proteinExistence type="predicted"/>
<feature type="transmembrane region" description="Helical" evidence="6">
    <location>
        <begin position="450"/>
        <end position="468"/>
    </location>
</feature>
<protein>
    <recommendedName>
        <fullName evidence="9">Amino acid transporter</fullName>
    </recommendedName>
</protein>
<feature type="transmembrane region" description="Helical" evidence="6">
    <location>
        <begin position="45"/>
        <end position="65"/>
    </location>
</feature>
<reference evidence="7" key="1">
    <citation type="journal article" date="2023" name="G3 (Bethesda)">
        <title>A reference genome for the long-term kleptoplast-retaining sea slug Elysia crispata morphotype clarki.</title>
        <authorList>
            <person name="Eastman K.E."/>
            <person name="Pendleton A.L."/>
            <person name="Shaikh M.A."/>
            <person name="Suttiyut T."/>
            <person name="Ogas R."/>
            <person name="Tomko P."/>
            <person name="Gavelis G."/>
            <person name="Widhalm J.R."/>
            <person name="Wisecaver J.H."/>
        </authorList>
    </citation>
    <scope>NUCLEOTIDE SEQUENCE</scope>
    <source>
        <strain evidence="7">ECLA1</strain>
    </source>
</reference>
<feature type="transmembrane region" description="Helical" evidence="6">
    <location>
        <begin position="234"/>
        <end position="252"/>
    </location>
</feature>
<evidence type="ECO:0000256" key="3">
    <source>
        <dbReference type="ARBA" id="ARBA00022989"/>
    </source>
</evidence>
<dbReference type="EMBL" id="JAWDGP010003572">
    <property type="protein sequence ID" value="KAK3772993.1"/>
    <property type="molecule type" value="Genomic_DNA"/>
</dbReference>
<feature type="transmembrane region" description="Helical" evidence="6">
    <location>
        <begin position="272"/>
        <end position="291"/>
    </location>
</feature>
<dbReference type="GO" id="GO:0015179">
    <property type="term" value="F:L-amino acid transmembrane transporter activity"/>
    <property type="evidence" value="ECO:0007669"/>
    <property type="project" value="TreeGrafter"/>
</dbReference>
<dbReference type="AlphaFoldDB" id="A0AAE1DKR3"/>
<dbReference type="PANTHER" id="PTHR11785">
    <property type="entry name" value="AMINO ACID TRANSPORTER"/>
    <property type="match status" value="1"/>
</dbReference>
<dbReference type="Gene3D" id="1.20.1740.10">
    <property type="entry name" value="Amino acid/polyamine transporter I"/>
    <property type="match status" value="1"/>
</dbReference>
<gene>
    <name evidence="7" type="ORF">RRG08_036327</name>
</gene>
<dbReference type="GO" id="GO:0016020">
    <property type="term" value="C:membrane"/>
    <property type="evidence" value="ECO:0007669"/>
    <property type="project" value="UniProtKB-SubCell"/>
</dbReference>
<evidence type="ECO:0000313" key="7">
    <source>
        <dbReference type="EMBL" id="KAK3772993.1"/>
    </source>
</evidence>
<feature type="transmembrane region" description="Helical" evidence="6">
    <location>
        <begin position="164"/>
        <end position="184"/>
    </location>
</feature>
<organism evidence="7 8">
    <name type="scientific">Elysia crispata</name>
    <name type="common">lettuce slug</name>
    <dbReference type="NCBI Taxonomy" id="231223"/>
    <lineage>
        <taxon>Eukaryota</taxon>
        <taxon>Metazoa</taxon>
        <taxon>Spiralia</taxon>
        <taxon>Lophotrochozoa</taxon>
        <taxon>Mollusca</taxon>
        <taxon>Gastropoda</taxon>
        <taxon>Heterobranchia</taxon>
        <taxon>Euthyneura</taxon>
        <taxon>Panpulmonata</taxon>
        <taxon>Sacoglossa</taxon>
        <taxon>Placobranchoidea</taxon>
        <taxon>Plakobranchidae</taxon>
        <taxon>Elysia</taxon>
    </lineage>
</organism>
<dbReference type="Proteomes" id="UP001283361">
    <property type="component" value="Unassembled WGS sequence"/>
</dbReference>
<keyword evidence="3 6" id="KW-1133">Transmembrane helix</keyword>
<evidence type="ECO:0000256" key="1">
    <source>
        <dbReference type="ARBA" id="ARBA00004141"/>
    </source>
</evidence>
<keyword evidence="4 6" id="KW-0472">Membrane</keyword>
<dbReference type="Pfam" id="PF13520">
    <property type="entry name" value="AA_permease_2"/>
    <property type="match status" value="1"/>
</dbReference>
<feature type="transmembrane region" description="Helical" evidence="6">
    <location>
        <begin position="196"/>
        <end position="214"/>
    </location>
</feature>
<keyword evidence="2 6" id="KW-0812">Transmembrane</keyword>
<accession>A0AAE1DKR3</accession>
<comment type="subcellular location">
    <subcellularLocation>
        <location evidence="1">Membrane</location>
        <topology evidence="1">Multi-pass membrane protein</topology>
    </subcellularLocation>
</comment>
<dbReference type="InterPro" id="IPR002293">
    <property type="entry name" value="AA/rel_permease1"/>
</dbReference>
<feature type="transmembrane region" description="Helical" evidence="6">
    <location>
        <begin position="423"/>
        <end position="444"/>
    </location>
</feature>
<feature type="compositionally biased region" description="Basic and acidic residues" evidence="5">
    <location>
        <begin position="1"/>
        <end position="10"/>
    </location>
</feature>
<feature type="transmembrane region" description="Helical" evidence="6">
    <location>
        <begin position="391"/>
        <end position="411"/>
    </location>
</feature>
<evidence type="ECO:0008006" key="9">
    <source>
        <dbReference type="Google" id="ProtNLM"/>
    </source>
</evidence>